<keyword evidence="7" id="KW-1185">Reference proteome</keyword>
<protein>
    <submittedName>
        <fullName evidence="6">DoxX family protein</fullName>
    </submittedName>
</protein>
<evidence type="ECO:0000313" key="7">
    <source>
        <dbReference type="Proteomes" id="UP000664480"/>
    </source>
</evidence>
<feature type="transmembrane region" description="Helical" evidence="5">
    <location>
        <begin position="5"/>
        <end position="26"/>
    </location>
</feature>
<evidence type="ECO:0000256" key="4">
    <source>
        <dbReference type="ARBA" id="ARBA00023136"/>
    </source>
</evidence>
<keyword evidence="2 5" id="KW-0812">Transmembrane</keyword>
<dbReference type="InterPro" id="IPR016944">
    <property type="entry name" value="UCP030066"/>
</dbReference>
<evidence type="ECO:0000256" key="1">
    <source>
        <dbReference type="ARBA" id="ARBA00004141"/>
    </source>
</evidence>
<feature type="transmembrane region" description="Helical" evidence="5">
    <location>
        <begin position="96"/>
        <end position="114"/>
    </location>
</feature>
<keyword evidence="3 5" id="KW-1133">Transmembrane helix</keyword>
<proteinExistence type="predicted"/>
<sequence length="119" mass="13098">MKNKIIYWTATGLISLMMLFSAFAYFNDPSVSAGFTSMGFPDYFRVELGLAKILGVLVLLLPFTPKFLKEWAYAGFGITFISAFIAHFVSGHPFSAIIMPVVAAALLITSRIYLSKQSA</sequence>
<evidence type="ECO:0000313" key="6">
    <source>
        <dbReference type="EMBL" id="MBN7816480.1"/>
    </source>
</evidence>
<dbReference type="EMBL" id="JAFKCU010000003">
    <property type="protein sequence ID" value="MBN7816480.1"/>
    <property type="molecule type" value="Genomic_DNA"/>
</dbReference>
<evidence type="ECO:0000256" key="2">
    <source>
        <dbReference type="ARBA" id="ARBA00022692"/>
    </source>
</evidence>
<evidence type="ECO:0000256" key="3">
    <source>
        <dbReference type="ARBA" id="ARBA00022989"/>
    </source>
</evidence>
<evidence type="ECO:0000256" key="5">
    <source>
        <dbReference type="SAM" id="Phobius"/>
    </source>
</evidence>
<comment type="caution">
    <text evidence="6">The sequence shown here is derived from an EMBL/GenBank/DDBJ whole genome shotgun (WGS) entry which is preliminary data.</text>
</comment>
<comment type="subcellular location">
    <subcellularLocation>
        <location evidence="1">Membrane</location>
        <topology evidence="1">Multi-pass membrane protein</topology>
    </subcellularLocation>
</comment>
<organism evidence="6 7">
    <name type="scientific">Algoriphagus pacificus</name>
    <dbReference type="NCBI Taxonomy" id="2811234"/>
    <lineage>
        <taxon>Bacteria</taxon>
        <taxon>Pseudomonadati</taxon>
        <taxon>Bacteroidota</taxon>
        <taxon>Cytophagia</taxon>
        <taxon>Cytophagales</taxon>
        <taxon>Cyclobacteriaceae</taxon>
        <taxon>Algoriphagus</taxon>
    </lineage>
</organism>
<feature type="transmembrane region" description="Helical" evidence="5">
    <location>
        <begin position="71"/>
        <end position="90"/>
    </location>
</feature>
<dbReference type="Pfam" id="PF13564">
    <property type="entry name" value="DoxX_2"/>
    <property type="match status" value="1"/>
</dbReference>
<accession>A0ABS3CIA0</accession>
<keyword evidence="4 5" id="KW-0472">Membrane</keyword>
<dbReference type="RefSeq" id="WP_206587157.1">
    <property type="nucleotide sequence ID" value="NZ_JAFKCU010000003.1"/>
</dbReference>
<dbReference type="Proteomes" id="UP000664480">
    <property type="component" value="Unassembled WGS sequence"/>
</dbReference>
<dbReference type="InterPro" id="IPR032808">
    <property type="entry name" value="DoxX"/>
</dbReference>
<name>A0ABS3CIA0_9BACT</name>
<dbReference type="PIRSF" id="PIRSF030066">
    <property type="entry name" value="UCP030066"/>
    <property type="match status" value="1"/>
</dbReference>
<feature type="transmembrane region" description="Helical" evidence="5">
    <location>
        <begin position="46"/>
        <end position="64"/>
    </location>
</feature>
<reference evidence="6 7" key="1">
    <citation type="submission" date="2021-03" db="EMBL/GenBank/DDBJ databases">
        <title>novel species isolated from a fishpond in China.</title>
        <authorList>
            <person name="Lu H."/>
            <person name="Cai Z."/>
        </authorList>
    </citation>
    <scope>NUCLEOTIDE SEQUENCE [LARGE SCALE GENOMIC DNA]</scope>
    <source>
        <strain evidence="6 7">YJ13C</strain>
    </source>
</reference>
<gene>
    <name evidence="6" type="ORF">J0A69_13620</name>
</gene>